<dbReference type="InterPro" id="IPR050768">
    <property type="entry name" value="UPF0353/GerABKA_families"/>
</dbReference>
<evidence type="ECO:0000256" key="2">
    <source>
        <dbReference type="ARBA" id="ARBA00023136"/>
    </source>
</evidence>
<dbReference type="PIRSF" id="PIRSF005690">
    <property type="entry name" value="GerBA"/>
    <property type="match status" value="1"/>
</dbReference>
<dbReference type="Proteomes" id="UP000298642">
    <property type="component" value="Chromosome"/>
</dbReference>
<feature type="transmembrane region" description="Helical" evidence="3">
    <location>
        <begin position="411"/>
        <end position="436"/>
    </location>
</feature>
<feature type="transmembrane region" description="Helical" evidence="3">
    <location>
        <begin position="288"/>
        <end position="307"/>
    </location>
</feature>
<feature type="transmembrane region" description="Helical" evidence="3">
    <location>
        <begin position="327"/>
        <end position="348"/>
    </location>
</feature>
<dbReference type="Pfam" id="PF03323">
    <property type="entry name" value="GerA"/>
    <property type="match status" value="1"/>
</dbReference>
<dbReference type="InterPro" id="IPR004995">
    <property type="entry name" value="Spore_Ger"/>
</dbReference>
<dbReference type="GO" id="GO:0009847">
    <property type="term" value="P:spore germination"/>
    <property type="evidence" value="ECO:0007669"/>
    <property type="project" value="InterPro"/>
</dbReference>
<evidence type="ECO:0000256" key="1">
    <source>
        <dbReference type="ARBA" id="ARBA00005278"/>
    </source>
</evidence>
<dbReference type="AlphaFoldDB" id="A0A4D7AQC4"/>
<dbReference type="PANTHER" id="PTHR22550">
    <property type="entry name" value="SPORE GERMINATION PROTEIN"/>
    <property type="match status" value="1"/>
</dbReference>
<dbReference type="PANTHER" id="PTHR22550:SF9">
    <property type="entry name" value="STAGE V SPORULATION PROTEIN AF"/>
    <property type="match status" value="1"/>
</dbReference>
<dbReference type="KEGG" id="obj:EIO64_12100"/>
<keyword evidence="3" id="KW-0812">Transmembrane</keyword>
<dbReference type="GeneID" id="89523606"/>
<keyword evidence="2 3" id="KW-0472">Membrane</keyword>
<proteinExistence type="inferred from homology"/>
<dbReference type="GO" id="GO:0016020">
    <property type="term" value="C:membrane"/>
    <property type="evidence" value="ECO:0007669"/>
    <property type="project" value="InterPro"/>
</dbReference>
<accession>A0A4D7AQC4</accession>
<dbReference type="EMBL" id="CP034413">
    <property type="protein sequence ID" value="QCI59868.1"/>
    <property type="molecule type" value="Genomic_DNA"/>
</dbReference>
<reference evidence="5" key="1">
    <citation type="submission" date="2018-12" db="EMBL/GenBank/DDBJ databases">
        <title>Dusodibacter welbiota gen. nov., sp. nov., isolated from human faeces and emended description of the Oscillibacter genus.</title>
        <authorList>
            <person name="Le Roy T."/>
            <person name="Van der Smissen P."/>
            <person name="Delzenne N."/>
            <person name="Muccioli G."/>
            <person name="Collet J.F."/>
            <person name="Cani P.D."/>
        </authorList>
    </citation>
    <scope>NUCLEOTIDE SEQUENCE [LARGE SCALE GENOMIC DNA]</scope>
    <source>
        <strain evidence="5">J115</strain>
    </source>
</reference>
<dbReference type="RefSeq" id="WP_021751395.1">
    <property type="nucleotide sequence ID" value="NZ_CAUWCU010000016.1"/>
</dbReference>
<feature type="transmembrane region" description="Helical" evidence="3">
    <location>
        <begin position="360"/>
        <end position="377"/>
    </location>
</feature>
<keyword evidence="3" id="KW-1133">Transmembrane helix</keyword>
<evidence type="ECO:0000256" key="3">
    <source>
        <dbReference type="SAM" id="Phobius"/>
    </source>
</evidence>
<gene>
    <name evidence="4" type="ORF">EIO64_12100</name>
</gene>
<protein>
    <submittedName>
        <fullName evidence="4">Spore germination protein</fullName>
    </submittedName>
</protein>
<comment type="similarity">
    <text evidence="1">Belongs to the GerABKA family.</text>
</comment>
<keyword evidence="5" id="KW-1185">Reference proteome</keyword>
<sequence>MNRISSNYEENVQWFNDVLGAGRSCDMVCRDLYVGGRRARFWVIDGFGGDAILERMGAFWLSLQPEAVQGLTEMQQFADRYVTFMEVNVSYDRDDIVTSVLMGKSLLVMEGLSGAALIDAKEYPSRSVGEPPDGKVLRGSHDGFIEAVVPNMAMLRRRIRDPHLTMEGLKVGQRTHSDVALCYLDDRVDHALLDELRHKLQNIQANSLTMAQESVAEAIRPKQWYNPFPKVRYTERPDTAAACVMEGSIILMVDNSAAVMILPTTFFDFTQEANDFYFPPLVGTYLRVLRVTVFLISLLITPAWYLMVSSPGRLPSWLDFLSSPEPAALSLLSQLLVVEFLIDVLKLASLNTPDTLSNSFSMLGALILGDFAVQAGWLGPEVLVYMAFVSVAGFAQPSYELGYAFKLLRVALLLLTAAFDVWGFCLGFVGILVLLATTKPLVGHGYLYPLIPFNGKALRRLLVREPINRDNT</sequence>
<name>A0A4D7AQC4_9FIRM</name>
<organism evidence="4 5">
    <name type="scientific">Dysosmobacter welbionis</name>
    <dbReference type="NCBI Taxonomy" id="2093857"/>
    <lineage>
        <taxon>Bacteria</taxon>
        <taxon>Bacillati</taxon>
        <taxon>Bacillota</taxon>
        <taxon>Clostridia</taxon>
        <taxon>Eubacteriales</taxon>
        <taxon>Oscillospiraceae</taxon>
        <taxon>Dysosmobacter</taxon>
    </lineage>
</organism>
<feature type="transmembrane region" description="Helical" evidence="3">
    <location>
        <begin position="383"/>
        <end position="399"/>
    </location>
</feature>
<evidence type="ECO:0000313" key="4">
    <source>
        <dbReference type="EMBL" id="QCI59868.1"/>
    </source>
</evidence>
<evidence type="ECO:0000313" key="5">
    <source>
        <dbReference type="Proteomes" id="UP000298642"/>
    </source>
</evidence>